<reference evidence="3" key="1">
    <citation type="submission" date="2022-11" db="UniProtKB">
        <authorList>
            <consortium name="WormBaseParasite"/>
        </authorList>
    </citation>
    <scope>IDENTIFICATION</scope>
</reference>
<dbReference type="AlphaFoldDB" id="A0A914VAZ6"/>
<organism evidence="2 3">
    <name type="scientific">Plectus sambesii</name>
    <dbReference type="NCBI Taxonomy" id="2011161"/>
    <lineage>
        <taxon>Eukaryota</taxon>
        <taxon>Metazoa</taxon>
        <taxon>Ecdysozoa</taxon>
        <taxon>Nematoda</taxon>
        <taxon>Chromadorea</taxon>
        <taxon>Plectida</taxon>
        <taxon>Plectina</taxon>
        <taxon>Plectoidea</taxon>
        <taxon>Plectidae</taxon>
        <taxon>Plectus</taxon>
    </lineage>
</organism>
<dbReference type="Proteomes" id="UP000887566">
    <property type="component" value="Unplaced"/>
</dbReference>
<evidence type="ECO:0000313" key="2">
    <source>
        <dbReference type="Proteomes" id="UP000887566"/>
    </source>
</evidence>
<name>A0A914VAZ6_9BILA</name>
<dbReference type="WBParaSite" id="PSAMB.scaffold1736size28267.g14632.t1">
    <property type="protein sequence ID" value="PSAMB.scaffold1736size28267.g14632.t1"/>
    <property type="gene ID" value="PSAMB.scaffold1736size28267.g14632"/>
</dbReference>
<feature type="region of interest" description="Disordered" evidence="1">
    <location>
        <begin position="58"/>
        <end position="80"/>
    </location>
</feature>
<sequence>MRQFAVDTKAAAARAEESVAVARARLTTTNGEQNQREFKWDSAALGLLDDGSGYYSQALQSPQHRLPAREDERGSESSDRRVCLCMRREAHPTDGRRMVSAATDY</sequence>
<proteinExistence type="predicted"/>
<feature type="compositionally biased region" description="Basic and acidic residues" evidence="1">
    <location>
        <begin position="67"/>
        <end position="80"/>
    </location>
</feature>
<protein>
    <submittedName>
        <fullName evidence="3">Uncharacterized protein</fullName>
    </submittedName>
</protein>
<evidence type="ECO:0000313" key="3">
    <source>
        <dbReference type="WBParaSite" id="PSAMB.scaffold1736size28267.g14632.t1"/>
    </source>
</evidence>
<evidence type="ECO:0000256" key="1">
    <source>
        <dbReference type="SAM" id="MobiDB-lite"/>
    </source>
</evidence>
<keyword evidence="2" id="KW-1185">Reference proteome</keyword>
<accession>A0A914VAZ6</accession>